<gene>
    <name evidence="4" type="ORF">M409DRAFT_21889</name>
</gene>
<evidence type="ECO:0000256" key="3">
    <source>
        <dbReference type="SAM" id="MobiDB-lite"/>
    </source>
</evidence>
<dbReference type="GeneID" id="54559351"/>
<reference evidence="4" key="1">
    <citation type="journal article" date="2020" name="Stud. Mycol.">
        <title>101 Dothideomycetes genomes: a test case for predicting lifestyles and emergence of pathogens.</title>
        <authorList>
            <person name="Haridas S."/>
            <person name="Albert R."/>
            <person name="Binder M."/>
            <person name="Bloem J."/>
            <person name="Labutti K."/>
            <person name="Salamov A."/>
            <person name="Andreopoulos B."/>
            <person name="Baker S."/>
            <person name="Barry K."/>
            <person name="Bills G."/>
            <person name="Bluhm B."/>
            <person name="Cannon C."/>
            <person name="Castanera R."/>
            <person name="Culley D."/>
            <person name="Daum C."/>
            <person name="Ezra D."/>
            <person name="Gonzalez J."/>
            <person name="Henrissat B."/>
            <person name="Kuo A."/>
            <person name="Liang C."/>
            <person name="Lipzen A."/>
            <person name="Lutzoni F."/>
            <person name="Magnuson J."/>
            <person name="Mondo S."/>
            <person name="Nolan M."/>
            <person name="Ohm R."/>
            <person name="Pangilinan J."/>
            <person name="Park H.-J."/>
            <person name="Ramirez L."/>
            <person name="Alfaro M."/>
            <person name="Sun H."/>
            <person name="Tritt A."/>
            <person name="Yoshinaga Y."/>
            <person name="Zwiers L.-H."/>
            <person name="Turgeon B."/>
            <person name="Goodwin S."/>
            <person name="Spatafora J."/>
            <person name="Crous P."/>
            <person name="Grigoriev I."/>
        </authorList>
    </citation>
    <scope>NUCLEOTIDE SEQUENCE</scope>
    <source>
        <strain evidence="4">ATCC 36951</strain>
    </source>
</reference>
<protein>
    <recommendedName>
        <fullName evidence="6">Pre-rRNA-processing protein TSR2</fullName>
    </recommendedName>
</protein>
<dbReference type="RefSeq" id="XP_033668627.1">
    <property type="nucleotide sequence ID" value="XM_033806079.1"/>
</dbReference>
<dbReference type="PANTHER" id="PTHR21250">
    <property type="entry name" value="PRE-RRNA-PROCESSING PROTEIN TSR2 HOMOLOG"/>
    <property type="match status" value="1"/>
</dbReference>
<dbReference type="InterPro" id="IPR019398">
    <property type="entry name" value="Pre-rRNA_process_TSR2"/>
</dbReference>
<evidence type="ECO:0000313" key="4">
    <source>
        <dbReference type="EMBL" id="KAF2167738.1"/>
    </source>
</evidence>
<dbReference type="Proteomes" id="UP000799537">
    <property type="component" value="Unassembled WGS sequence"/>
</dbReference>
<keyword evidence="5" id="KW-1185">Reference proteome</keyword>
<evidence type="ECO:0000256" key="2">
    <source>
        <dbReference type="ARBA" id="ARBA00022552"/>
    </source>
</evidence>
<feature type="region of interest" description="Disordered" evidence="3">
    <location>
        <begin position="1"/>
        <end position="28"/>
    </location>
</feature>
<dbReference type="OrthoDB" id="263560at2759"/>
<keyword evidence="2" id="KW-0698">rRNA processing</keyword>
<name>A0A6A6CND4_ZASCE</name>
<evidence type="ECO:0008006" key="6">
    <source>
        <dbReference type="Google" id="ProtNLM"/>
    </source>
</evidence>
<evidence type="ECO:0000313" key="5">
    <source>
        <dbReference type="Proteomes" id="UP000799537"/>
    </source>
</evidence>
<feature type="compositionally biased region" description="Low complexity" evidence="3">
    <location>
        <begin position="14"/>
        <end position="26"/>
    </location>
</feature>
<evidence type="ECO:0000256" key="1">
    <source>
        <dbReference type="ARBA" id="ARBA00006524"/>
    </source>
</evidence>
<dbReference type="EMBL" id="ML993592">
    <property type="protein sequence ID" value="KAF2167738.1"/>
    <property type="molecule type" value="Genomic_DNA"/>
</dbReference>
<sequence length="208" mass="22842">MSTTTAPSGPQPTAPTTNNPSHPTPSQLQTALDNSIWYLLALWQPLHIAVTNTWGGPDSSDKRDWMAGAISDLLTTRPETDQEDLEMFLLQIMQDEFDCNVEDESECEVAMQILGVRRRLGDEGTLEAAVEVERRWNGRGSMKGSVNVQSVNQDVDELGEGDEFVDGDGDEEMGEAEAPALVPVQPKEKAIPEVDEDGFTKVVGKKKR</sequence>
<organism evidence="4 5">
    <name type="scientific">Zasmidium cellare ATCC 36951</name>
    <dbReference type="NCBI Taxonomy" id="1080233"/>
    <lineage>
        <taxon>Eukaryota</taxon>
        <taxon>Fungi</taxon>
        <taxon>Dikarya</taxon>
        <taxon>Ascomycota</taxon>
        <taxon>Pezizomycotina</taxon>
        <taxon>Dothideomycetes</taxon>
        <taxon>Dothideomycetidae</taxon>
        <taxon>Mycosphaerellales</taxon>
        <taxon>Mycosphaerellaceae</taxon>
        <taxon>Zasmidium</taxon>
    </lineage>
</organism>
<feature type="compositionally biased region" description="Acidic residues" evidence="3">
    <location>
        <begin position="158"/>
        <end position="175"/>
    </location>
</feature>
<proteinExistence type="inferred from homology"/>
<dbReference type="Pfam" id="PF10273">
    <property type="entry name" value="WGG"/>
    <property type="match status" value="1"/>
</dbReference>
<dbReference type="AlphaFoldDB" id="A0A6A6CND4"/>
<feature type="region of interest" description="Disordered" evidence="3">
    <location>
        <begin position="158"/>
        <end position="181"/>
    </location>
</feature>
<accession>A0A6A6CND4</accession>
<comment type="similarity">
    <text evidence="1">Belongs to the TSR2 family.</text>
</comment>
<dbReference type="GO" id="GO:0006364">
    <property type="term" value="P:rRNA processing"/>
    <property type="evidence" value="ECO:0007669"/>
    <property type="project" value="UniProtKB-KW"/>
</dbReference>